<gene>
    <name evidence="1" type="ORF">LOK49_LG05G00413</name>
</gene>
<organism evidence="1 2">
    <name type="scientific">Camellia lanceoleosa</name>
    <dbReference type="NCBI Taxonomy" id="1840588"/>
    <lineage>
        <taxon>Eukaryota</taxon>
        <taxon>Viridiplantae</taxon>
        <taxon>Streptophyta</taxon>
        <taxon>Embryophyta</taxon>
        <taxon>Tracheophyta</taxon>
        <taxon>Spermatophyta</taxon>
        <taxon>Magnoliopsida</taxon>
        <taxon>eudicotyledons</taxon>
        <taxon>Gunneridae</taxon>
        <taxon>Pentapetalae</taxon>
        <taxon>asterids</taxon>
        <taxon>Ericales</taxon>
        <taxon>Theaceae</taxon>
        <taxon>Camellia</taxon>
    </lineage>
</organism>
<evidence type="ECO:0000313" key="2">
    <source>
        <dbReference type="Proteomes" id="UP001060215"/>
    </source>
</evidence>
<reference evidence="1 2" key="1">
    <citation type="journal article" date="2022" name="Plant J.">
        <title>Chromosome-level genome of Camellia lanceoleosa provides a valuable resource for understanding genome evolution and self-incompatibility.</title>
        <authorList>
            <person name="Gong W."/>
            <person name="Xiao S."/>
            <person name="Wang L."/>
            <person name="Liao Z."/>
            <person name="Chang Y."/>
            <person name="Mo W."/>
            <person name="Hu G."/>
            <person name="Li W."/>
            <person name="Zhao G."/>
            <person name="Zhu H."/>
            <person name="Hu X."/>
            <person name="Ji K."/>
            <person name="Xiang X."/>
            <person name="Song Q."/>
            <person name="Yuan D."/>
            <person name="Jin S."/>
            <person name="Zhang L."/>
        </authorList>
    </citation>
    <scope>NUCLEOTIDE SEQUENCE [LARGE SCALE GENOMIC DNA]</scope>
    <source>
        <strain evidence="1">SQ_2022a</strain>
    </source>
</reference>
<sequence length="212" mass="24422">MAEQVKLLGNWISPFNCRVEIALKWKGIEYECIQEDLQNKSPLLLKCNPVHKKIPVLLHNGKPICESLVILEYIDETWKGNPIFPKDPHERAIARFWANFIDEKCLPAIKKACFTKDDKGIEETIELLKILEAQLNDKKFFGGDSVGLVDIVANLIGYWLVVIQEAVGVEVLTKEKFPRLYKWIEEYVNCSIIKEHLPPREKLLAFAKATYN</sequence>
<protein>
    <submittedName>
        <fullName evidence="1">Glutathione S-transferase</fullName>
    </submittedName>
</protein>
<name>A0ACC0HRC5_9ERIC</name>
<dbReference type="Proteomes" id="UP001060215">
    <property type="component" value="Chromosome 4"/>
</dbReference>
<evidence type="ECO:0000313" key="1">
    <source>
        <dbReference type="EMBL" id="KAI8015268.1"/>
    </source>
</evidence>
<proteinExistence type="predicted"/>
<keyword evidence="2" id="KW-1185">Reference proteome</keyword>
<accession>A0ACC0HRC5</accession>
<comment type="caution">
    <text evidence="1">The sequence shown here is derived from an EMBL/GenBank/DDBJ whole genome shotgun (WGS) entry which is preliminary data.</text>
</comment>
<dbReference type="EMBL" id="CM045761">
    <property type="protein sequence ID" value="KAI8015268.1"/>
    <property type="molecule type" value="Genomic_DNA"/>
</dbReference>